<dbReference type="Proteomes" id="UP000252182">
    <property type="component" value="Chromosome"/>
</dbReference>
<evidence type="ECO:0000313" key="1">
    <source>
        <dbReference type="EMBL" id="AXF84837.1"/>
    </source>
</evidence>
<evidence type="ECO:0000313" key="2">
    <source>
        <dbReference type="Proteomes" id="UP000252182"/>
    </source>
</evidence>
<dbReference type="AlphaFoldDB" id="A0A345D8Z9"/>
<gene>
    <name evidence="1" type="ORF">DTO96_100547</name>
</gene>
<accession>A0A345D8Z9</accession>
<sequence>MGSFFSTHKPITHPKHYKVIQNKTNAHAHCVKKYDMINSFNQTKCKFSAMQTTSINGYTNINCY</sequence>
<dbReference type="EMBL" id="CP031124">
    <property type="protein sequence ID" value="AXF84837.1"/>
    <property type="molecule type" value="Genomic_DNA"/>
</dbReference>
<protein>
    <submittedName>
        <fullName evidence="1">Uncharacterized protein</fullName>
    </submittedName>
</protein>
<dbReference type="KEGG" id="hyf:DTO96_100547"/>
<keyword evidence="2" id="KW-1185">Reference proteome</keyword>
<proteinExistence type="predicted"/>
<name>A0A345D8Z9_9BURK</name>
<reference evidence="2" key="1">
    <citation type="submission" date="2018-07" db="EMBL/GenBank/DDBJ databases">
        <authorList>
            <person name="Kim H."/>
        </authorList>
    </citation>
    <scope>NUCLEOTIDE SEQUENCE [LARGE SCALE GENOMIC DNA]</scope>
    <source>
        <strain evidence="2">F02</strain>
    </source>
</reference>
<organism evidence="1 2">
    <name type="scientific">Ephemeroptericola cinctiostellae</name>
    <dbReference type="NCBI Taxonomy" id="2268024"/>
    <lineage>
        <taxon>Bacteria</taxon>
        <taxon>Pseudomonadati</taxon>
        <taxon>Pseudomonadota</taxon>
        <taxon>Betaproteobacteria</taxon>
        <taxon>Burkholderiales</taxon>
        <taxon>Burkholderiaceae</taxon>
        <taxon>Ephemeroptericola</taxon>
    </lineage>
</organism>